<dbReference type="Gene3D" id="2.60.120.330">
    <property type="entry name" value="B-lactam Antibiotic, Isopenicillin N Synthase, Chain"/>
    <property type="match status" value="1"/>
</dbReference>
<dbReference type="Pfam" id="PF14226">
    <property type="entry name" value="DIOX_N"/>
    <property type="match status" value="1"/>
</dbReference>
<feature type="domain" description="Fe2OG dioxygenase" evidence="4">
    <location>
        <begin position="167"/>
        <end position="286"/>
    </location>
</feature>
<keyword evidence="2 3" id="KW-0408">Iron</keyword>
<dbReference type="PROSITE" id="PS51471">
    <property type="entry name" value="FE2OG_OXY"/>
    <property type="match status" value="1"/>
</dbReference>
<proteinExistence type="inferred from homology"/>
<name>A0ABQ7L4V8_BRACM</name>
<dbReference type="InterPro" id="IPR026992">
    <property type="entry name" value="DIOX_N"/>
</dbReference>
<keyword evidence="1 3" id="KW-0479">Metal-binding</keyword>
<sequence>MDSDSLLPLSESLELPVIDFSDQNLTPGTSKWDEVKADVRKALEDYGCFQAFVGKVSNIELTKSVFEAMEELFDLPVQTKQRNVSSKPFHGYLSHNLYQSLGIEEANAAEKVNYFTQQLWPDHGNKSISETMHKFSERLVELDVMARRMIMESFGIEKYLGEHLNSTYYVLRMMKYTSPPDDDVEETKLGLHSHTDKSITTILHQYEVDGLEIKTKDNKWIKVKPSQHCFIIMVGDFLCVSSSKLHTHTRTLFKTALLNGRLYSPNHRVLMTAKKTRYSTAMFSVPKQGVVIDAPEELVDQEHPRMFKPFEYNEFINFFHSEAGRKAESALHAFCAL</sequence>
<dbReference type="InterPro" id="IPR050231">
    <property type="entry name" value="Iron_ascorbate_oxido_reductase"/>
</dbReference>
<organism evidence="5 6">
    <name type="scientific">Brassica rapa subsp. trilocularis</name>
    <dbReference type="NCBI Taxonomy" id="1813537"/>
    <lineage>
        <taxon>Eukaryota</taxon>
        <taxon>Viridiplantae</taxon>
        <taxon>Streptophyta</taxon>
        <taxon>Embryophyta</taxon>
        <taxon>Tracheophyta</taxon>
        <taxon>Spermatophyta</taxon>
        <taxon>Magnoliopsida</taxon>
        <taxon>eudicotyledons</taxon>
        <taxon>Gunneridae</taxon>
        <taxon>Pentapetalae</taxon>
        <taxon>rosids</taxon>
        <taxon>malvids</taxon>
        <taxon>Brassicales</taxon>
        <taxon>Brassicaceae</taxon>
        <taxon>Brassiceae</taxon>
        <taxon>Brassica</taxon>
    </lineage>
</organism>
<evidence type="ECO:0000256" key="1">
    <source>
        <dbReference type="ARBA" id="ARBA00022723"/>
    </source>
</evidence>
<dbReference type="InterPro" id="IPR005123">
    <property type="entry name" value="Oxoglu/Fe-dep_dioxygenase_dom"/>
</dbReference>
<evidence type="ECO:0000256" key="3">
    <source>
        <dbReference type="RuleBase" id="RU003682"/>
    </source>
</evidence>
<dbReference type="EMBL" id="JADBGQ010000008">
    <property type="protein sequence ID" value="KAG5381588.1"/>
    <property type="molecule type" value="Genomic_DNA"/>
</dbReference>
<dbReference type="InterPro" id="IPR027443">
    <property type="entry name" value="IPNS-like_sf"/>
</dbReference>
<keyword evidence="3" id="KW-0560">Oxidoreductase</keyword>
<dbReference type="SUPFAM" id="SSF51197">
    <property type="entry name" value="Clavaminate synthase-like"/>
    <property type="match status" value="1"/>
</dbReference>
<accession>A0ABQ7L4V8</accession>
<evidence type="ECO:0000313" key="6">
    <source>
        <dbReference type="Proteomes" id="UP000823674"/>
    </source>
</evidence>
<dbReference type="InterPro" id="IPR044861">
    <property type="entry name" value="IPNS-like_FE2OG_OXY"/>
</dbReference>
<reference evidence="5 6" key="1">
    <citation type="submission" date="2021-03" db="EMBL/GenBank/DDBJ databases">
        <authorList>
            <person name="King G.J."/>
            <person name="Bancroft I."/>
            <person name="Baten A."/>
            <person name="Bloomfield J."/>
            <person name="Borpatragohain P."/>
            <person name="He Z."/>
            <person name="Irish N."/>
            <person name="Irwin J."/>
            <person name="Liu K."/>
            <person name="Mauleon R.P."/>
            <person name="Moore J."/>
            <person name="Morris R."/>
            <person name="Ostergaard L."/>
            <person name="Wang B."/>
            <person name="Wells R."/>
        </authorList>
    </citation>
    <scope>NUCLEOTIDE SEQUENCE [LARGE SCALE GENOMIC DNA]</scope>
    <source>
        <strain evidence="5">R-o-18</strain>
        <tissue evidence="5">Leaf</tissue>
    </source>
</reference>
<dbReference type="Pfam" id="PF03171">
    <property type="entry name" value="2OG-FeII_Oxy"/>
    <property type="match status" value="1"/>
</dbReference>
<evidence type="ECO:0000256" key="2">
    <source>
        <dbReference type="ARBA" id="ARBA00023004"/>
    </source>
</evidence>
<evidence type="ECO:0000259" key="4">
    <source>
        <dbReference type="PROSITE" id="PS51471"/>
    </source>
</evidence>
<comment type="similarity">
    <text evidence="3">Belongs to the iron/ascorbate-dependent oxidoreductase family.</text>
</comment>
<gene>
    <name evidence="5" type="primary">A09p002410.1_BraROA</name>
    <name evidence="5" type="ORF">IGI04_033058</name>
</gene>
<keyword evidence="6" id="KW-1185">Reference proteome</keyword>
<dbReference type="Proteomes" id="UP000823674">
    <property type="component" value="Chromosome A09"/>
</dbReference>
<dbReference type="PANTHER" id="PTHR47990">
    <property type="entry name" value="2-OXOGLUTARATE (2OG) AND FE(II)-DEPENDENT OXYGENASE SUPERFAMILY PROTEIN-RELATED"/>
    <property type="match status" value="1"/>
</dbReference>
<protein>
    <recommendedName>
        <fullName evidence="4">Fe2OG dioxygenase domain-containing protein</fullName>
    </recommendedName>
</protein>
<evidence type="ECO:0000313" key="5">
    <source>
        <dbReference type="EMBL" id="KAG5381588.1"/>
    </source>
</evidence>
<comment type="caution">
    <text evidence="5">The sequence shown here is derived from an EMBL/GenBank/DDBJ whole genome shotgun (WGS) entry which is preliminary data.</text>
</comment>